<keyword evidence="7 9" id="KW-0472">Membrane</keyword>
<organism evidence="12 13">
    <name type="scientific">Hymenochirus boettgeri</name>
    <name type="common">Congo dwarf clawed frog</name>
    <dbReference type="NCBI Taxonomy" id="247094"/>
    <lineage>
        <taxon>Eukaryota</taxon>
        <taxon>Metazoa</taxon>
        <taxon>Chordata</taxon>
        <taxon>Craniata</taxon>
        <taxon>Vertebrata</taxon>
        <taxon>Euteleostomi</taxon>
        <taxon>Amphibia</taxon>
        <taxon>Batrachia</taxon>
        <taxon>Anura</taxon>
        <taxon>Pipoidea</taxon>
        <taxon>Pipidae</taxon>
        <taxon>Pipinae</taxon>
        <taxon>Hymenochirus</taxon>
    </lineage>
</organism>
<dbReference type="GO" id="GO:0016324">
    <property type="term" value="C:apical plasma membrane"/>
    <property type="evidence" value="ECO:0007669"/>
    <property type="project" value="TreeGrafter"/>
</dbReference>
<name>A0A8T2JM31_9PIPI</name>
<dbReference type="Proteomes" id="UP000812440">
    <property type="component" value="Chromosome 8_10"/>
</dbReference>
<accession>A0A8T2JM31</accession>
<dbReference type="EMBL" id="JAACNH010000003">
    <property type="protein sequence ID" value="KAG8446335.1"/>
    <property type="molecule type" value="Genomic_DNA"/>
</dbReference>
<dbReference type="OrthoDB" id="10007415at2759"/>
<evidence type="ECO:0000256" key="4">
    <source>
        <dbReference type="ARBA" id="ARBA00004486"/>
    </source>
</evidence>
<evidence type="ECO:0000313" key="12">
    <source>
        <dbReference type="EMBL" id="KAG8446335.1"/>
    </source>
</evidence>
<comment type="caution">
    <text evidence="12">The sequence shown here is derived from an EMBL/GenBank/DDBJ whole genome shotgun (WGS) entry which is preliminary data.</text>
</comment>
<dbReference type="InterPro" id="IPR015098">
    <property type="entry name" value="EBP50_C"/>
</dbReference>
<dbReference type="GO" id="GO:0030175">
    <property type="term" value="C:filopodium"/>
    <property type="evidence" value="ECO:0007669"/>
    <property type="project" value="UniProtKB-SubCell"/>
</dbReference>
<evidence type="ECO:0000256" key="3">
    <source>
        <dbReference type="ARBA" id="ARBA00004466"/>
    </source>
</evidence>
<evidence type="ECO:0000256" key="6">
    <source>
        <dbReference type="ARBA" id="ARBA00022737"/>
    </source>
</evidence>
<dbReference type="GO" id="GO:0016055">
    <property type="term" value="P:Wnt signaling pathway"/>
    <property type="evidence" value="ECO:0007669"/>
    <property type="project" value="UniProtKB-KW"/>
</dbReference>
<evidence type="ECO:0000313" key="13">
    <source>
        <dbReference type="Proteomes" id="UP000812440"/>
    </source>
</evidence>
<dbReference type="GO" id="GO:0005102">
    <property type="term" value="F:signaling receptor binding"/>
    <property type="evidence" value="ECO:0007669"/>
    <property type="project" value="TreeGrafter"/>
</dbReference>
<dbReference type="InterPro" id="IPR001478">
    <property type="entry name" value="PDZ"/>
</dbReference>
<reference evidence="12" key="1">
    <citation type="thesis" date="2020" institute="ProQuest LLC" country="789 East Eisenhower Parkway, Ann Arbor, MI, USA">
        <title>Comparative Genomics and Chromosome Evolution.</title>
        <authorList>
            <person name="Mudd A.B."/>
        </authorList>
    </citation>
    <scope>NUCLEOTIDE SEQUENCE</scope>
    <source>
        <strain evidence="12">Female2</strain>
        <tissue evidence="12">Blood</tissue>
    </source>
</reference>
<dbReference type="InterPro" id="IPR036034">
    <property type="entry name" value="PDZ_sf"/>
</dbReference>
<feature type="domain" description="PDZ" evidence="11">
    <location>
        <begin position="6"/>
        <end position="86"/>
    </location>
</feature>
<dbReference type="SMART" id="SM00228">
    <property type="entry name" value="PDZ"/>
    <property type="match status" value="2"/>
</dbReference>
<dbReference type="CDD" id="cd06768">
    <property type="entry name" value="PDZ_NHERF-like"/>
    <property type="match status" value="2"/>
</dbReference>
<proteinExistence type="predicted"/>
<evidence type="ECO:0000256" key="9">
    <source>
        <dbReference type="PIRNR" id="PIRNR037866"/>
    </source>
</evidence>
<dbReference type="GO" id="GO:0012505">
    <property type="term" value="C:endomembrane system"/>
    <property type="evidence" value="ECO:0007669"/>
    <property type="project" value="UniProtKB-SubCell"/>
</dbReference>
<dbReference type="Pfam" id="PF09007">
    <property type="entry name" value="EBP50_C"/>
    <property type="match status" value="1"/>
</dbReference>
<sequence>MGEERVCVLEKGPSGYGFHLHSEKSRTGQFVRLVEPGSAAEKSGLRPGDRLIRVCGDDVRDLGHQQVVSKIRAATERLTLEVQGAGDVGSNEDGKEIEKHTALVTDKNELRPRLCTMKKGPNGYGFNLHSDKTNPGQFVRAVDPNSPAEKAGLLPKDRIIEVNGVTMAGKQHADVVNAIKSGGDETSLLVVDLATEAFFKECNVVPSHQHLTGPLPEKLANGDLEKDNRVDEVESLNEQESPLSSPEPLPDPASPNMESQKAISDSSLVPSSESSPTVDPLLDLNMSLAVAKERAHQKRSQKKAPSMDWSKKKEVFSSL</sequence>
<feature type="domain" description="PDZ" evidence="11">
    <location>
        <begin position="114"/>
        <end position="194"/>
    </location>
</feature>
<dbReference type="InterPro" id="IPR051067">
    <property type="entry name" value="NHER"/>
</dbReference>
<dbReference type="SUPFAM" id="SSF50156">
    <property type="entry name" value="PDZ domain-like"/>
    <property type="match status" value="2"/>
</dbReference>
<evidence type="ECO:0000259" key="11">
    <source>
        <dbReference type="PROSITE" id="PS50106"/>
    </source>
</evidence>
<dbReference type="PANTHER" id="PTHR14191:SF7">
    <property type="entry name" value="NA(+)_H(+) EXCHANGE REGULATORY COFACTOR NHE-RF1"/>
    <property type="match status" value="1"/>
</dbReference>
<feature type="compositionally biased region" description="Basic and acidic residues" evidence="10">
    <location>
        <begin position="309"/>
        <end position="319"/>
    </location>
</feature>
<protein>
    <recommendedName>
        <fullName evidence="9">Na(+)/H(+) exchange regulatory cofactor NHE-RF</fullName>
    </recommendedName>
</protein>
<dbReference type="Pfam" id="PF00595">
    <property type="entry name" value="PDZ"/>
    <property type="match status" value="2"/>
</dbReference>
<keyword evidence="5" id="KW-0879">Wnt signaling pathway</keyword>
<dbReference type="InterPro" id="IPR017300">
    <property type="entry name" value="NHERF-1/NHERF-2"/>
</dbReference>
<keyword evidence="13" id="KW-1185">Reference proteome</keyword>
<dbReference type="PIRSF" id="PIRSF037866">
    <property type="entry name" value="EBP50"/>
    <property type="match status" value="1"/>
</dbReference>
<evidence type="ECO:0000256" key="10">
    <source>
        <dbReference type="SAM" id="MobiDB-lite"/>
    </source>
</evidence>
<dbReference type="GO" id="GO:0072659">
    <property type="term" value="P:protein localization to plasma membrane"/>
    <property type="evidence" value="ECO:0007669"/>
    <property type="project" value="TreeGrafter"/>
</dbReference>
<comment type="subcellular location">
    <subcellularLocation>
        <location evidence="4">Cell projection</location>
        <location evidence="4">Filopodium</location>
    </subcellularLocation>
    <subcellularLocation>
        <location evidence="1">Cell projection</location>
        <location evidence="1">Microvillus</location>
    </subcellularLocation>
    <subcellularLocation>
        <location evidence="3">Cell projection</location>
        <location evidence="3">Ruffle</location>
    </subcellularLocation>
    <subcellularLocation>
        <location evidence="2 9">Endomembrane system</location>
        <topology evidence="2 9">Peripheral membrane protein</topology>
    </subcellularLocation>
</comment>
<evidence type="ECO:0000256" key="1">
    <source>
        <dbReference type="ARBA" id="ARBA00004105"/>
    </source>
</evidence>
<dbReference type="AlphaFoldDB" id="A0A8T2JM31"/>
<keyword evidence="8" id="KW-0966">Cell projection</keyword>
<dbReference type="GO" id="GO:0005902">
    <property type="term" value="C:microvillus"/>
    <property type="evidence" value="ECO:0007669"/>
    <property type="project" value="UniProtKB-SubCell"/>
</dbReference>
<evidence type="ECO:0000256" key="7">
    <source>
        <dbReference type="ARBA" id="ARBA00023136"/>
    </source>
</evidence>
<dbReference type="Gene3D" id="2.30.42.10">
    <property type="match status" value="2"/>
</dbReference>
<keyword evidence="6" id="KW-0677">Repeat</keyword>
<evidence type="ECO:0000256" key="2">
    <source>
        <dbReference type="ARBA" id="ARBA00004184"/>
    </source>
</evidence>
<dbReference type="PANTHER" id="PTHR14191">
    <property type="entry name" value="PDZ DOMAIN CONTAINING PROTEIN"/>
    <property type="match status" value="1"/>
</dbReference>
<comment type="function">
    <text evidence="9">Scaffold protein that connects plasma membrane proteins with members of the ezrin/moesin/radixin family and thereby helps to link them to the actin cytoskeleton and to regulate their surface expression.</text>
</comment>
<dbReference type="PROSITE" id="PS50106">
    <property type="entry name" value="PDZ"/>
    <property type="match status" value="2"/>
</dbReference>
<gene>
    <name evidence="12" type="ORF">GDO86_013970</name>
</gene>
<dbReference type="GO" id="GO:0043495">
    <property type="term" value="F:protein-membrane adaptor activity"/>
    <property type="evidence" value="ECO:0007669"/>
    <property type="project" value="TreeGrafter"/>
</dbReference>
<evidence type="ECO:0000256" key="8">
    <source>
        <dbReference type="ARBA" id="ARBA00023273"/>
    </source>
</evidence>
<feature type="compositionally biased region" description="Low complexity" evidence="10">
    <location>
        <begin position="264"/>
        <end position="275"/>
    </location>
</feature>
<feature type="region of interest" description="Disordered" evidence="10">
    <location>
        <begin position="231"/>
        <end position="319"/>
    </location>
</feature>
<dbReference type="GO" id="GO:0001726">
    <property type="term" value="C:ruffle"/>
    <property type="evidence" value="ECO:0007669"/>
    <property type="project" value="UniProtKB-SubCell"/>
</dbReference>
<evidence type="ECO:0000256" key="5">
    <source>
        <dbReference type="ARBA" id="ARBA00022687"/>
    </source>
</evidence>